<evidence type="ECO:0000313" key="4">
    <source>
        <dbReference type="Proteomes" id="UP001597045"/>
    </source>
</evidence>
<dbReference type="PROSITE" id="PS51063">
    <property type="entry name" value="HTH_CRP_2"/>
    <property type="match status" value="1"/>
</dbReference>
<dbReference type="SUPFAM" id="SSF46785">
    <property type="entry name" value="Winged helix' DNA-binding domain"/>
    <property type="match status" value="1"/>
</dbReference>
<dbReference type="Pfam" id="PF13545">
    <property type="entry name" value="HTH_Crp_2"/>
    <property type="match status" value="1"/>
</dbReference>
<accession>A0ABW3M7Z5</accession>
<dbReference type="EMBL" id="JBHTIS010000670">
    <property type="protein sequence ID" value="MFD1046482.1"/>
    <property type="molecule type" value="Genomic_DNA"/>
</dbReference>
<feature type="region of interest" description="Disordered" evidence="1">
    <location>
        <begin position="1"/>
        <end position="22"/>
    </location>
</feature>
<dbReference type="Gene3D" id="1.10.10.10">
    <property type="entry name" value="Winged helix-like DNA-binding domain superfamily/Winged helix DNA-binding domain"/>
    <property type="match status" value="1"/>
</dbReference>
<sequence length="63" mass="7139">VDQAEAGVEIRHRSTQQQLAANAATSRESYARALRDLRERGIISTGRGWILVHQLDELQRLAR</sequence>
<dbReference type="SMART" id="SM00419">
    <property type="entry name" value="HTH_CRP"/>
    <property type="match status" value="1"/>
</dbReference>
<comment type="caution">
    <text evidence="3">The sequence shown here is derived from an EMBL/GenBank/DDBJ whole genome shotgun (WGS) entry which is preliminary data.</text>
</comment>
<name>A0ABW3M7Z5_9PSEU</name>
<dbReference type="InterPro" id="IPR012318">
    <property type="entry name" value="HTH_CRP"/>
</dbReference>
<gene>
    <name evidence="3" type="ORF">ACFQ1S_13425</name>
</gene>
<evidence type="ECO:0000256" key="1">
    <source>
        <dbReference type="SAM" id="MobiDB-lite"/>
    </source>
</evidence>
<evidence type="ECO:0000259" key="2">
    <source>
        <dbReference type="PROSITE" id="PS51063"/>
    </source>
</evidence>
<evidence type="ECO:0000313" key="3">
    <source>
        <dbReference type="EMBL" id="MFD1046482.1"/>
    </source>
</evidence>
<feature type="domain" description="HTH crp-type" evidence="2">
    <location>
        <begin position="1"/>
        <end position="56"/>
    </location>
</feature>
<protein>
    <submittedName>
        <fullName evidence="3">Helix-turn-helix domain-containing protein</fullName>
    </submittedName>
</protein>
<keyword evidence="4" id="KW-1185">Reference proteome</keyword>
<dbReference type="Proteomes" id="UP001597045">
    <property type="component" value="Unassembled WGS sequence"/>
</dbReference>
<proteinExistence type="predicted"/>
<reference evidence="4" key="1">
    <citation type="journal article" date="2019" name="Int. J. Syst. Evol. Microbiol.">
        <title>The Global Catalogue of Microorganisms (GCM) 10K type strain sequencing project: providing services to taxonomists for standard genome sequencing and annotation.</title>
        <authorList>
            <consortium name="The Broad Institute Genomics Platform"/>
            <consortium name="The Broad Institute Genome Sequencing Center for Infectious Disease"/>
            <person name="Wu L."/>
            <person name="Ma J."/>
        </authorList>
    </citation>
    <scope>NUCLEOTIDE SEQUENCE [LARGE SCALE GENOMIC DNA]</scope>
    <source>
        <strain evidence="4">JCM 31486</strain>
    </source>
</reference>
<feature type="non-terminal residue" evidence="3">
    <location>
        <position position="1"/>
    </location>
</feature>
<dbReference type="InterPro" id="IPR036390">
    <property type="entry name" value="WH_DNA-bd_sf"/>
</dbReference>
<organism evidence="3 4">
    <name type="scientific">Kibdelosporangium lantanae</name>
    <dbReference type="NCBI Taxonomy" id="1497396"/>
    <lineage>
        <taxon>Bacteria</taxon>
        <taxon>Bacillati</taxon>
        <taxon>Actinomycetota</taxon>
        <taxon>Actinomycetes</taxon>
        <taxon>Pseudonocardiales</taxon>
        <taxon>Pseudonocardiaceae</taxon>
        <taxon>Kibdelosporangium</taxon>
    </lineage>
</organism>
<dbReference type="InterPro" id="IPR036388">
    <property type="entry name" value="WH-like_DNA-bd_sf"/>
</dbReference>